<gene>
    <name evidence="1" type="ORF">OPT61_g7959</name>
</gene>
<evidence type="ECO:0000313" key="1">
    <source>
        <dbReference type="EMBL" id="KAJ8108744.1"/>
    </source>
</evidence>
<comment type="caution">
    <text evidence="1">The sequence shown here is derived from an EMBL/GenBank/DDBJ whole genome shotgun (WGS) entry which is preliminary data.</text>
</comment>
<reference evidence="1" key="1">
    <citation type="submission" date="2022-11" db="EMBL/GenBank/DDBJ databases">
        <title>Genome Sequence of Boeremia exigua.</title>
        <authorList>
            <person name="Buettner E."/>
        </authorList>
    </citation>
    <scope>NUCLEOTIDE SEQUENCE</scope>
    <source>
        <strain evidence="1">CU02</strain>
    </source>
</reference>
<accession>A0ACC2I0L1</accession>
<name>A0ACC2I0L1_9PLEO</name>
<organism evidence="1 2">
    <name type="scientific">Boeremia exigua</name>
    <dbReference type="NCBI Taxonomy" id="749465"/>
    <lineage>
        <taxon>Eukaryota</taxon>
        <taxon>Fungi</taxon>
        <taxon>Dikarya</taxon>
        <taxon>Ascomycota</taxon>
        <taxon>Pezizomycotina</taxon>
        <taxon>Dothideomycetes</taxon>
        <taxon>Pleosporomycetidae</taxon>
        <taxon>Pleosporales</taxon>
        <taxon>Pleosporineae</taxon>
        <taxon>Didymellaceae</taxon>
        <taxon>Boeremia</taxon>
    </lineage>
</organism>
<dbReference type="Proteomes" id="UP001153331">
    <property type="component" value="Unassembled WGS sequence"/>
</dbReference>
<proteinExistence type="predicted"/>
<protein>
    <submittedName>
        <fullName evidence="1">Uncharacterized protein</fullName>
    </submittedName>
</protein>
<keyword evidence="2" id="KW-1185">Reference proteome</keyword>
<sequence length="159" mass="18620">MVLIKYIHCYAAGLHFTHKQFCLSILSAILEFFNTLKKVPHPKEIQAIYSMSKGCYGLRKLVLKIWIQRSHLGLRYLTEQWDDIPEQFLHDLQDSKDQFPFLYWYQPRVDLALELNEIQPDLMAALDRDLEEAIAAAAEEIEDIPEYSESIKIENLSSF</sequence>
<dbReference type="EMBL" id="JAPHNI010000704">
    <property type="protein sequence ID" value="KAJ8108744.1"/>
    <property type="molecule type" value="Genomic_DNA"/>
</dbReference>
<evidence type="ECO:0000313" key="2">
    <source>
        <dbReference type="Proteomes" id="UP001153331"/>
    </source>
</evidence>